<name>A0A9R1UWP6_LACSA</name>
<proteinExistence type="predicted"/>
<keyword evidence="1" id="KW-0812">Transmembrane</keyword>
<reference evidence="2 3" key="1">
    <citation type="journal article" date="2017" name="Nat. Commun.">
        <title>Genome assembly with in vitro proximity ligation data and whole-genome triplication in lettuce.</title>
        <authorList>
            <person name="Reyes-Chin-Wo S."/>
            <person name="Wang Z."/>
            <person name="Yang X."/>
            <person name="Kozik A."/>
            <person name="Arikit S."/>
            <person name="Song C."/>
            <person name="Xia L."/>
            <person name="Froenicke L."/>
            <person name="Lavelle D.O."/>
            <person name="Truco M.J."/>
            <person name="Xia R."/>
            <person name="Zhu S."/>
            <person name="Xu C."/>
            <person name="Xu H."/>
            <person name="Xu X."/>
            <person name="Cox K."/>
            <person name="Korf I."/>
            <person name="Meyers B.C."/>
            <person name="Michelmore R.W."/>
        </authorList>
    </citation>
    <scope>NUCLEOTIDE SEQUENCE [LARGE SCALE GENOMIC DNA]</scope>
    <source>
        <strain evidence="3">cv. Salinas</strain>
        <tissue evidence="2">Seedlings</tissue>
    </source>
</reference>
<evidence type="ECO:0000313" key="3">
    <source>
        <dbReference type="Proteomes" id="UP000235145"/>
    </source>
</evidence>
<sequence>MYNHCDVTIALGRFRRLVRGSDRANEEFSTVVSPYNDNILPRFDPLDLQKENDYFQTDCLGIIIRTVCKGQTLFLVFCRERILSSILFEDNVAWKFVWMFASVCMLITTSYGVSAPN</sequence>
<gene>
    <name evidence="2" type="ORF">LSAT_V11C800425050</name>
</gene>
<organism evidence="2 3">
    <name type="scientific">Lactuca sativa</name>
    <name type="common">Garden lettuce</name>
    <dbReference type="NCBI Taxonomy" id="4236"/>
    <lineage>
        <taxon>Eukaryota</taxon>
        <taxon>Viridiplantae</taxon>
        <taxon>Streptophyta</taxon>
        <taxon>Embryophyta</taxon>
        <taxon>Tracheophyta</taxon>
        <taxon>Spermatophyta</taxon>
        <taxon>Magnoliopsida</taxon>
        <taxon>eudicotyledons</taxon>
        <taxon>Gunneridae</taxon>
        <taxon>Pentapetalae</taxon>
        <taxon>asterids</taxon>
        <taxon>campanulids</taxon>
        <taxon>Asterales</taxon>
        <taxon>Asteraceae</taxon>
        <taxon>Cichorioideae</taxon>
        <taxon>Cichorieae</taxon>
        <taxon>Lactucinae</taxon>
        <taxon>Lactuca</taxon>
    </lineage>
</organism>
<comment type="caution">
    <text evidence="2">The sequence shown here is derived from an EMBL/GenBank/DDBJ whole genome shotgun (WGS) entry which is preliminary data.</text>
</comment>
<keyword evidence="3" id="KW-1185">Reference proteome</keyword>
<dbReference type="AlphaFoldDB" id="A0A9R1UWP6"/>
<evidence type="ECO:0000313" key="2">
    <source>
        <dbReference type="EMBL" id="KAJ0194238.1"/>
    </source>
</evidence>
<keyword evidence="1" id="KW-0472">Membrane</keyword>
<accession>A0A9R1UWP6</accession>
<dbReference type="Proteomes" id="UP000235145">
    <property type="component" value="Unassembled WGS sequence"/>
</dbReference>
<evidence type="ECO:0000256" key="1">
    <source>
        <dbReference type="SAM" id="Phobius"/>
    </source>
</evidence>
<keyword evidence="1" id="KW-1133">Transmembrane helix</keyword>
<dbReference type="EMBL" id="NBSK02000008">
    <property type="protein sequence ID" value="KAJ0194238.1"/>
    <property type="molecule type" value="Genomic_DNA"/>
</dbReference>
<protein>
    <submittedName>
        <fullName evidence="2">Uncharacterized protein</fullName>
    </submittedName>
</protein>
<feature type="transmembrane region" description="Helical" evidence="1">
    <location>
        <begin position="92"/>
        <end position="113"/>
    </location>
</feature>